<gene>
    <name evidence="5" type="ORF">SO802_008267</name>
</gene>
<dbReference type="Pfam" id="PF06220">
    <property type="entry name" value="zf-U1"/>
    <property type="match status" value="1"/>
</dbReference>
<dbReference type="Gene3D" id="3.30.160.60">
    <property type="entry name" value="Classic Zinc Finger"/>
    <property type="match status" value="1"/>
</dbReference>
<keyword evidence="1" id="KW-0479">Metal-binding</keyword>
<dbReference type="GO" id="GO:0008270">
    <property type="term" value="F:zinc ion binding"/>
    <property type="evidence" value="ECO:0007669"/>
    <property type="project" value="UniProtKB-KW"/>
</dbReference>
<organism evidence="5 6">
    <name type="scientific">Lithocarpus litseifolius</name>
    <dbReference type="NCBI Taxonomy" id="425828"/>
    <lineage>
        <taxon>Eukaryota</taxon>
        <taxon>Viridiplantae</taxon>
        <taxon>Streptophyta</taxon>
        <taxon>Embryophyta</taxon>
        <taxon>Tracheophyta</taxon>
        <taxon>Spermatophyta</taxon>
        <taxon>Magnoliopsida</taxon>
        <taxon>eudicotyledons</taxon>
        <taxon>Gunneridae</taxon>
        <taxon>Pentapetalae</taxon>
        <taxon>rosids</taxon>
        <taxon>fabids</taxon>
        <taxon>Fagales</taxon>
        <taxon>Fagaceae</taxon>
        <taxon>Lithocarpus</taxon>
    </lineage>
</organism>
<evidence type="ECO:0000313" key="6">
    <source>
        <dbReference type="Proteomes" id="UP001459277"/>
    </source>
</evidence>
<proteinExistence type="predicted"/>
<evidence type="ECO:0000313" key="5">
    <source>
        <dbReference type="EMBL" id="KAL0006765.1"/>
    </source>
</evidence>
<comment type="caution">
    <text evidence="5">The sequence shown here is derived from an EMBL/GenBank/DDBJ whole genome shotgun (WGS) entry which is preliminary data.</text>
</comment>
<name>A0AAW2D850_9ROSI</name>
<keyword evidence="6" id="KW-1185">Reference proteome</keyword>
<dbReference type="InterPro" id="IPR013085">
    <property type="entry name" value="U1-CZ_Znf_C2H2"/>
</dbReference>
<dbReference type="AlphaFoldDB" id="A0AAW2D850"/>
<dbReference type="InterPro" id="IPR036236">
    <property type="entry name" value="Znf_C2H2_sf"/>
</dbReference>
<dbReference type="EMBL" id="JAZDWU010000003">
    <property type="protein sequence ID" value="KAL0006765.1"/>
    <property type="molecule type" value="Genomic_DNA"/>
</dbReference>
<sequence>MEIAFFEEKYFGGVLVLCLGFQFNTAMPRYYCDYCDTYLTHDSVVSTVNGGRALPI</sequence>
<evidence type="ECO:0000256" key="2">
    <source>
        <dbReference type="ARBA" id="ARBA00022771"/>
    </source>
</evidence>
<feature type="domain" description="U1-C C2H2-type zinc finger" evidence="4">
    <location>
        <begin position="27"/>
        <end position="46"/>
    </location>
</feature>
<dbReference type="Proteomes" id="UP001459277">
    <property type="component" value="Unassembled WGS sequence"/>
</dbReference>
<evidence type="ECO:0000256" key="3">
    <source>
        <dbReference type="ARBA" id="ARBA00022833"/>
    </source>
</evidence>
<reference evidence="5 6" key="1">
    <citation type="submission" date="2024-01" db="EMBL/GenBank/DDBJ databases">
        <title>A telomere-to-telomere, gap-free genome of sweet tea (Lithocarpus litseifolius).</title>
        <authorList>
            <person name="Zhou J."/>
        </authorList>
    </citation>
    <scope>NUCLEOTIDE SEQUENCE [LARGE SCALE GENOMIC DNA]</scope>
    <source>
        <strain evidence="5">Zhou-2022a</strain>
        <tissue evidence="5">Leaf</tissue>
    </source>
</reference>
<keyword evidence="2" id="KW-0863">Zinc-finger</keyword>
<accession>A0AAW2D850</accession>
<evidence type="ECO:0000256" key="1">
    <source>
        <dbReference type="ARBA" id="ARBA00022723"/>
    </source>
</evidence>
<dbReference type="SUPFAM" id="SSF57667">
    <property type="entry name" value="beta-beta-alpha zinc fingers"/>
    <property type="match status" value="1"/>
</dbReference>
<keyword evidence="3" id="KW-0862">Zinc</keyword>
<evidence type="ECO:0000259" key="4">
    <source>
        <dbReference type="Pfam" id="PF06220"/>
    </source>
</evidence>
<protein>
    <recommendedName>
        <fullName evidence="4">U1-C C2H2-type zinc finger domain-containing protein</fullName>
    </recommendedName>
</protein>